<dbReference type="PROSITE" id="PS50893">
    <property type="entry name" value="ABC_TRANSPORTER_2"/>
    <property type="match status" value="1"/>
</dbReference>
<feature type="domain" description="ABC transporter" evidence="4">
    <location>
        <begin position="26"/>
        <end position="253"/>
    </location>
</feature>
<dbReference type="RefSeq" id="WP_263413929.1">
    <property type="nucleotide sequence ID" value="NZ_BAABBH010000001.1"/>
</dbReference>
<keyword evidence="2" id="KW-0547">Nucleotide-binding</keyword>
<dbReference type="PANTHER" id="PTHR42711:SF17">
    <property type="entry name" value="ABC TRANSPORTER ATP-BINDING PROTEIN"/>
    <property type="match status" value="1"/>
</dbReference>
<evidence type="ECO:0000313" key="5">
    <source>
        <dbReference type="EMBL" id="MFN2974507.1"/>
    </source>
</evidence>
<evidence type="ECO:0000256" key="1">
    <source>
        <dbReference type="ARBA" id="ARBA00022448"/>
    </source>
</evidence>
<dbReference type="PANTHER" id="PTHR42711">
    <property type="entry name" value="ABC TRANSPORTER ATP-BINDING PROTEIN"/>
    <property type="match status" value="1"/>
</dbReference>
<dbReference type="CDD" id="cd03230">
    <property type="entry name" value="ABC_DR_subfamily_A"/>
    <property type="match status" value="1"/>
</dbReference>
<dbReference type="EMBL" id="JBJYXY010000001">
    <property type="protein sequence ID" value="MFN2974507.1"/>
    <property type="molecule type" value="Genomic_DNA"/>
</dbReference>
<name>A0ABW9KG25_9BACT</name>
<keyword evidence="6" id="KW-1185">Reference proteome</keyword>
<evidence type="ECO:0000256" key="3">
    <source>
        <dbReference type="ARBA" id="ARBA00022840"/>
    </source>
</evidence>
<dbReference type="SMART" id="SM00382">
    <property type="entry name" value="AAA"/>
    <property type="match status" value="1"/>
</dbReference>
<protein>
    <submittedName>
        <fullName evidence="5">ABC transporter ATP-binding protein</fullName>
    </submittedName>
</protein>
<accession>A0ABW9KG25</accession>
<dbReference type="InterPro" id="IPR050763">
    <property type="entry name" value="ABC_transporter_ATP-binding"/>
</dbReference>
<keyword evidence="1" id="KW-0813">Transport</keyword>
<dbReference type="InterPro" id="IPR025302">
    <property type="entry name" value="DrrA1/2-like_C"/>
</dbReference>
<gene>
    <name evidence="5" type="ORF">ACK2TP_01900</name>
</gene>
<dbReference type="GO" id="GO:0005524">
    <property type="term" value="F:ATP binding"/>
    <property type="evidence" value="ECO:0007669"/>
    <property type="project" value="UniProtKB-KW"/>
</dbReference>
<dbReference type="InterPro" id="IPR017871">
    <property type="entry name" value="ABC_transporter-like_CS"/>
</dbReference>
<evidence type="ECO:0000256" key="2">
    <source>
        <dbReference type="ARBA" id="ARBA00022741"/>
    </source>
</evidence>
<dbReference type="Proteomes" id="UP001634747">
    <property type="component" value="Unassembled WGS sequence"/>
</dbReference>
<dbReference type="PROSITE" id="PS00211">
    <property type="entry name" value="ABC_TRANSPORTER_1"/>
    <property type="match status" value="1"/>
</dbReference>
<keyword evidence="3 5" id="KW-0067">ATP-binding</keyword>
<dbReference type="InterPro" id="IPR003593">
    <property type="entry name" value="AAA+_ATPase"/>
</dbReference>
<dbReference type="Gene3D" id="3.40.50.300">
    <property type="entry name" value="P-loop containing nucleotide triphosphate hydrolases"/>
    <property type="match status" value="1"/>
</dbReference>
<dbReference type="Pfam" id="PF13732">
    <property type="entry name" value="DrrA1-3_C"/>
    <property type="match status" value="1"/>
</dbReference>
<dbReference type="Pfam" id="PF00005">
    <property type="entry name" value="ABC_tran"/>
    <property type="match status" value="1"/>
</dbReference>
<evidence type="ECO:0000259" key="4">
    <source>
        <dbReference type="PROSITE" id="PS50893"/>
    </source>
</evidence>
<dbReference type="SUPFAM" id="SSF52540">
    <property type="entry name" value="P-loop containing nucleoside triphosphate hydrolases"/>
    <property type="match status" value="1"/>
</dbReference>
<dbReference type="InterPro" id="IPR027417">
    <property type="entry name" value="P-loop_NTPase"/>
</dbReference>
<dbReference type="InterPro" id="IPR003439">
    <property type="entry name" value="ABC_transporter-like_ATP-bd"/>
</dbReference>
<evidence type="ECO:0000313" key="6">
    <source>
        <dbReference type="Proteomes" id="UP001634747"/>
    </source>
</evidence>
<sequence length="318" mass="34122">MSTSTLSMPAANTANPALASQVAPPAQLTGVTHRYGSGAAAHVALDRFSLTVRPGEVLALLGPNGAGKTTAIKLLLGLLRPTEGTATVFGGSPLETRTRERLGAMLQVARVPETLTASEYLDLFRSYYPRPLPQDEVIRIAGLQEIAKKQFKDLSGGQKQRLLFALAICGDPDLVFLDEPTLGMDIETRHALWAQVRALSERGKSVLLTTHYLEEADTLAHRIAVIARGRVIAEGTPVDIKAQVSGRKVRCVTEVPEAQLRALPGVIDVEYIGSAVTLTVKQAEPVLRALLPLDSSLHSLEVTSPNLEDAFLALTQDK</sequence>
<reference evidence="5 6" key="1">
    <citation type="submission" date="2024-12" db="EMBL/GenBank/DDBJ databases">
        <authorList>
            <person name="Lee Y."/>
        </authorList>
    </citation>
    <scope>NUCLEOTIDE SEQUENCE [LARGE SCALE GENOMIC DNA]</scope>
    <source>
        <strain evidence="5 6">03SUJ4</strain>
    </source>
</reference>
<proteinExistence type="predicted"/>
<organism evidence="5 6">
    <name type="scientific">Terriglobus aquaticus</name>
    <dbReference type="NCBI Taxonomy" id="940139"/>
    <lineage>
        <taxon>Bacteria</taxon>
        <taxon>Pseudomonadati</taxon>
        <taxon>Acidobacteriota</taxon>
        <taxon>Terriglobia</taxon>
        <taxon>Terriglobales</taxon>
        <taxon>Acidobacteriaceae</taxon>
        <taxon>Terriglobus</taxon>
    </lineage>
</organism>
<comment type="caution">
    <text evidence="5">The sequence shown here is derived from an EMBL/GenBank/DDBJ whole genome shotgun (WGS) entry which is preliminary data.</text>
</comment>